<evidence type="ECO:0000259" key="6">
    <source>
        <dbReference type="PROSITE" id="PS50923"/>
    </source>
</evidence>
<dbReference type="CDD" id="cd00033">
    <property type="entry name" value="CCP"/>
    <property type="match status" value="1"/>
</dbReference>
<dbReference type="SMART" id="SM00032">
    <property type="entry name" value="CCP"/>
    <property type="match status" value="3"/>
</dbReference>
<reference evidence="7 8" key="1">
    <citation type="submission" date="2024-02" db="EMBL/GenBank/DDBJ databases">
        <title>Chromosome-scale genome assembly of the rough periwinkle Littorina saxatilis.</title>
        <authorList>
            <person name="De Jode A."/>
            <person name="Faria R."/>
            <person name="Formenti G."/>
            <person name="Sims Y."/>
            <person name="Smith T.P."/>
            <person name="Tracey A."/>
            <person name="Wood J.M.D."/>
            <person name="Zagrodzka Z.B."/>
            <person name="Johannesson K."/>
            <person name="Butlin R.K."/>
            <person name="Leder E.H."/>
        </authorList>
    </citation>
    <scope>NUCLEOTIDE SEQUENCE [LARGE SCALE GENOMIC DNA]</scope>
    <source>
        <strain evidence="7">Snail1</strain>
        <tissue evidence="7">Muscle</tissue>
    </source>
</reference>
<accession>A0AAN9FZQ8</accession>
<protein>
    <recommendedName>
        <fullName evidence="6">Sushi domain-containing protein</fullName>
    </recommendedName>
</protein>
<proteinExistence type="predicted"/>
<dbReference type="PANTHER" id="PTHR19325:SF575">
    <property type="entry name" value="LOCOMOTION-RELATED PROTEIN HIKARU GENKI"/>
    <property type="match status" value="1"/>
</dbReference>
<dbReference type="SUPFAM" id="SSF57535">
    <property type="entry name" value="Complement control module/SCR domain"/>
    <property type="match status" value="2"/>
</dbReference>
<keyword evidence="2" id="KW-0677">Repeat</keyword>
<dbReference type="InterPro" id="IPR000436">
    <property type="entry name" value="Sushi_SCR_CCP_dom"/>
</dbReference>
<evidence type="ECO:0000256" key="2">
    <source>
        <dbReference type="ARBA" id="ARBA00022737"/>
    </source>
</evidence>
<feature type="domain" description="Sushi" evidence="6">
    <location>
        <begin position="116"/>
        <end position="177"/>
    </location>
</feature>
<keyword evidence="3" id="KW-1015">Disulfide bond</keyword>
<keyword evidence="1 5" id="KW-0768">Sushi</keyword>
<evidence type="ECO:0000256" key="1">
    <source>
        <dbReference type="ARBA" id="ARBA00022659"/>
    </source>
</evidence>
<evidence type="ECO:0000256" key="3">
    <source>
        <dbReference type="ARBA" id="ARBA00023157"/>
    </source>
</evidence>
<evidence type="ECO:0000313" key="8">
    <source>
        <dbReference type="Proteomes" id="UP001374579"/>
    </source>
</evidence>
<name>A0AAN9FZQ8_9CAEN</name>
<evidence type="ECO:0000256" key="5">
    <source>
        <dbReference type="PROSITE-ProRule" id="PRU00302"/>
    </source>
</evidence>
<comment type="caution">
    <text evidence="5">Lacks conserved residue(s) required for the propagation of feature annotation.</text>
</comment>
<dbReference type="InterPro" id="IPR035976">
    <property type="entry name" value="Sushi/SCR/CCP_sf"/>
</dbReference>
<keyword evidence="4" id="KW-0325">Glycoprotein</keyword>
<dbReference type="InterPro" id="IPR050350">
    <property type="entry name" value="Compl-Cell_Adhes-Reg"/>
</dbReference>
<dbReference type="PANTHER" id="PTHR19325">
    <property type="entry name" value="COMPLEMENT COMPONENT-RELATED SUSHI DOMAIN-CONTAINING"/>
    <property type="match status" value="1"/>
</dbReference>
<organism evidence="7 8">
    <name type="scientific">Littorina saxatilis</name>
    <dbReference type="NCBI Taxonomy" id="31220"/>
    <lineage>
        <taxon>Eukaryota</taxon>
        <taxon>Metazoa</taxon>
        <taxon>Spiralia</taxon>
        <taxon>Lophotrochozoa</taxon>
        <taxon>Mollusca</taxon>
        <taxon>Gastropoda</taxon>
        <taxon>Caenogastropoda</taxon>
        <taxon>Littorinimorpha</taxon>
        <taxon>Littorinoidea</taxon>
        <taxon>Littorinidae</taxon>
        <taxon>Littorina</taxon>
    </lineage>
</organism>
<dbReference type="EMBL" id="JBAMIC010003875">
    <property type="protein sequence ID" value="KAK7088865.1"/>
    <property type="molecule type" value="Genomic_DNA"/>
</dbReference>
<sequence length="177" mass="19974">MIIHPRYTKRGMYKLEFRCTDGRVRHGPRNIKCKTNTTTNTATWNKDPPTCVFPARCSDLPNAFIPFTRVKHRASDHVVLECDEEYVTSGKILQTTFRCEQGAWVQIGERVKCERSVCPQLSVEDGNVHYAEDINASLPGFVSPRSRAKVTCQKGFTLQGPAQVSCSSGRWQPSVPR</sequence>
<dbReference type="PROSITE" id="PS50923">
    <property type="entry name" value="SUSHI"/>
    <property type="match status" value="1"/>
</dbReference>
<dbReference type="Gene3D" id="2.10.70.10">
    <property type="entry name" value="Complement Module, domain 1"/>
    <property type="match status" value="2"/>
</dbReference>
<comment type="caution">
    <text evidence="7">The sequence shown here is derived from an EMBL/GenBank/DDBJ whole genome shotgun (WGS) entry which is preliminary data.</text>
</comment>
<dbReference type="AlphaFoldDB" id="A0AAN9FZQ8"/>
<evidence type="ECO:0000313" key="7">
    <source>
        <dbReference type="EMBL" id="KAK7088865.1"/>
    </source>
</evidence>
<evidence type="ECO:0000256" key="4">
    <source>
        <dbReference type="ARBA" id="ARBA00023180"/>
    </source>
</evidence>
<dbReference type="Proteomes" id="UP001374579">
    <property type="component" value="Unassembled WGS sequence"/>
</dbReference>
<dbReference type="Pfam" id="PF00084">
    <property type="entry name" value="Sushi"/>
    <property type="match status" value="2"/>
</dbReference>
<keyword evidence="8" id="KW-1185">Reference proteome</keyword>
<gene>
    <name evidence="7" type="ORF">V1264_024584</name>
</gene>